<proteinExistence type="predicted"/>
<feature type="region of interest" description="Disordered" evidence="1">
    <location>
        <begin position="340"/>
        <end position="384"/>
    </location>
</feature>
<name>A0ABN9KVH9_9NEOB</name>
<accession>A0ABN9KVH9</accession>
<evidence type="ECO:0000313" key="4">
    <source>
        <dbReference type="Proteomes" id="UP001176940"/>
    </source>
</evidence>
<reference evidence="3" key="1">
    <citation type="submission" date="2023-07" db="EMBL/GenBank/DDBJ databases">
        <authorList>
            <person name="Stuckert A."/>
        </authorList>
    </citation>
    <scope>NUCLEOTIDE SEQUENCE</scope>
</reference>
<dbReference type="Proteomes" id="UP001176940">
    <property type="component" value="Unassembled WGS sequence"/>
</dbReference>
<dbReference type="InterPro" id="IPR031865">
    <property type="entry name" value="DUF4757"/>
</dbReference>
<feature type="compositionally biased region" description="Polar residues" evidence="1">
    <location>
        <begin position="242"/>
        <end position="252"/>
    </location>
</feature>
<evidence type="ECO:0000256" key="1">
    <source>
        <dbReference type="SAM" id="MobiDB-lite"/>
    </source>
</evidence>
<feature type="compositionally biased region" description="Basic and acidic residues" evidence="1">
    <location>
        <begin position="407"/>
        <end position="428"/>
    </location>
</feature>
<dbReference type="PANTHER" id="PTHR15551">
    <property type="entry name" value="LIM DOMAIN ONLY 7"/>
    <property type="match status" value="1"/>
</dbReference>
<dbReference type="Pfam" id="PF15949">
    <property type="entry name" value="DUF4757"/>
    <property type="match status" value="1"/>
</dbReference>
<keyword evidence="4" id="KW-1185">Reference proteome</keyword>
<feature type="region of interest" description="Disordered" evidence="1">
    <location>
        <begin position="396"/>
        <end position="428"/>
    </location>
</feature>
<feature type="domain" description="DUF4757" evidence="2">
    <location>
        <begin position="3"/>
        <end position="81"/>
    </location>
</feature>
<dbReference type="PANTHER" id="PTHR15551:SF3">
    <property type="entry name" value="LIM AND CALPONIN HOMOLOGY DOMAINS-CONTAINING PROTEIN 1"/>
    <property type="match status" value="1"/>
</dbReference>
<dbReference type="EMBL" id="CAUEEQ010003492">
    <property type="protein sequence ID" value="CAJ0925397.1"/>
    <property type="molecule type" value="Genomic_DNA"/>
</dbReference>
<protein>
    <recommendedName>
        <fullName evidence="2">DUF4757 domain-containing protein</fullName>
    </recommendedName>
</protein>
<evidence type="ECO:0000259" key="2">
    <source>
        <dbReference type="Pfam" id="PF15949"/>
    </source>
</evidence>
<feature type="compositionally biased region" description="Low complexity" evidence="1">
    <location>
        <begin position="355"/>
        <end position="367"/>
    </location>
</feature>
<gene>
    <name evidence="3" type="ORF">RIMI_LOCUS2495386</name>
</gene>
<organism evidence="3 4">
    <name type="scientific">Ranitomeya imitator</name>
    <name type="common">mimic poison frog</name>
    <dbReference type="NCBI Taxonomy" id="111125"/>
    <lineage>
        <taxon>Eukaryota</taxon>
        <taxon>Metazoa</taxon>
        <taxon>Chordata</taxon>
        <taxon>Craniata</taxon>
        <taxon>Vertebrata</taxon>
        <taxon>Euteleostomi</taxon>
        <taxon>Amphibia</taxon>
        <taxon>Batrachia</taxon>
        <taxon>Anura</taxon>
        <taxon>Neobatrachia</taxon>
        <taxon>Hyloidea</taxon>
        <taxon>Dendrobatidae</taxon>
        <taxon>Dendrobatinae</taxon>
        <taxon>Ranitomeya</taxon>
    </lineage>
</organism>
<evidence type="ECO:0000313" key="3">
    <source>
        <dbReference type="EMBL" id="CAJ0925397.1"/>
    </source>
</evidence>
<sequence length="428" mass="48755">MMMPHSRAHQEHLQFVNDLLKEEDDTWQDDLARWKTRRRSASQDLIKKEEERKKMQRLLSGESDSSERRKSIKTYKEIVEEKERREKELHEAYKNAKTKEDADKILQKYIERFTISEAVLERLVMPKILERSHSVEPGLLSSTEDPNPLKYLRQQSLPSPKFTSTVEATISPTIESAIKAPAGRTSPTKSVVSKTVPMLTPKPYSQPRSTQQVLKTFKVDGKINVNGEMPNGTEEQMERGSPVNSTFASPRTRSQRFEGVARVDAPGTELKMDVSSIELNLTRPNVSNSPDKEPKVFSEEINHTNQVDSIKNDHTGQTKGLYNPPPPHHIQYIDKSIRRAADSTQPPVLSKDEPTVSTLQSLTLTTSEPTVNGKDIEEEQKEDCKSTVTHWTLDFSVKEQNNTTPCQDKRKPEDDKDALQKEQHGAYI</sequence>
<comment type="caution">
    <text evidence="3">The sequence shown here is derived from an EMBL/GenBank/DDBJ whole genome shotgun (WGS) entry which is preliminary data.</text>
</comment>
<feature type="region of interest" description="Disordered" evidence="1">
    <location>
        <begin position="228"/>
        <end position="255"/>
    </location>
</feature>
<feature type="region of interest" description="Disordered" evidence="1">
    <location>
        <begin position="37"/>
        <end position="72"/>
    </location>
</feature>